<dbReference type="STRING" id="51642.NSMM_320005"/>
<proteinExistence type="predicted"/>
<evidence type="ECO:0000313" key="2">
    <source>
        <dbReference type="EMBL" id="SCZ84960.1"/>
    </source>
</evidence>
<evidence type="ECO:0000259" key="1">
    <source>
        <dbReference type="Pfam" id="PF08241"/>
    </source>
</evidence>
<feature type="domain" description="Methyltransferase type 11" evidence="1">
    <location>
        <begin position="79"/>
        <end position="120"/>
    </location>
</feature>
<dbReference type="GO" id="GO:0008757">
    <property type="term" value="F:S-adenosylmethionine-dependent methyltransferase activity"/>
    <property type="evidence" value="ECO:0007669"/>
    <property type="project" value="InterPro"/>
</dbReference>
<dbReference type="Gene3D" id="3.40.50.150">
    <property type="entry name" value="Vaccinia Virus protein VP39"/>
    <property type="match status" value="1"/>
</dbReference>
<dbReference type="EMBL" id="FMWO01000039">
    <property type="protein sequence ID" value="SCZ84960.1"/>
    <property type="molecule type" value="Genomic_DNA"/>
</dbReference>
<gene>
    <name evidence="2" type="ORF">NSMM_320005</name>
</gene>
<keyword evidence="3" id="KW-1185">Reference proteome</keyword>
<accession>A0A1G5SDN3</accession>
<keyword evidence="2" id="KW-0808">Transferase</keyword>
<dbReference type="InterPro" id="IPR029063">
    <property type="entry name" value="SAM-dependent_MTases_sf"/>
</dbReference>
<protein>
    <submittedName>
        <fullName evidence="2">Generic methyl-transferase</fullName>
    </submittedName>
</protein>
<dbReference type="OrthoDB" id="6191410at2"/>
<dbReference type="SUPFAM" id="SSF53335">
    <property type="entry name" value="S-adenosyl-L-methionine-dependent methyltransferases"/>
    <property type="match status" value="1"/>
</dbReference>
<dbReference type="CDD" id="cd02440">
    <property type="entry name" value="AdoMet_MTases"/>
    <property type="match status" value="1"/>
</dbReference>
<dbReference type="Proteomes" id="UP000198729">
    <property type="component" value="Unassembled WGS sequence"/>
</dbReference>
<dbReference type="RefSeq" id="WP_090284854.1">
    <property type="nucleotide sequence ID" value="NZ_FMWO01000039.1"/>
</dbReference>
<dbReference type="InterPro" id="IPR013216">
    <property type="entry name" value="Methyltransf_11"/>
</dbReference>
<evidence type="ECO:0000313" key="3">
    <source>
        <dbReference type="Proteomes" id="UP000198729"/>
    </source>
</evidence>
<dbReference type="Pfam" id="PF08241">
    <property type="entry name" value="Methyltransf_11"/>
    <property type="match status" value="1"/>
</dbReference>
<dbReference type="AlphaFoldDB" id="A0A1G5SDN3"/>
<sequence length="257" mass="29172">MLNSTLHQSLQQWLGTAIGQYLLEQERAFYDSIVSDIFGYNAVQISFPEFDFLRSNRMPFRFVAGLEKGSSAYAHPHLLPIGSRSIDLVLLPHTLEFFPNPHQILREVHRILIPEGKIVISGFNPFSSWGLHQHITTSKNQFPWCGNFIALPRMKDWLELLGLETNTGKLGCYIPPCGSEKWISRLRFMEAAGDRWWPIGGGVYFLQAVKHERGMRILKPCWENPPKTRSAPATTQVDRQINSDAVGKGVGNNVKLK</sequence>
<name>A0A1G5SDN3_9PROT</name>
<reference evidence="2 3" key="1">
    <citation type="submission" date="2016-10" db="EMBL/GenBank/DDBJ databases">
        <authorList>
            <person name="de Groot N.N."/>
        </authorList>
    </citation>
    <scope>NUCLEOTIDE SEQUENCE [LARGE SCALE GENOMIC DNA]</scope>
    <source>
        <strain evidence="2">1</strain>
    </source>
</reference>
<organism evidence="2 3">
    <name type="scientific">Nitrosomonas mobilis</name>
    <dbReference type="NCBI Taxonomy" id="51642"/>
    <lineage>
        <taxon>Bacteria</taxon>
        <taxon>Pseudomonadati</taxon>
        <taxon>Pseudomonadota</taxon>
        <taxon>Betaproteobacteria</taxon>
        <taxon>Nitrosomonadales</taxon>
        <taxon>Nitrosomonadaceae</taxon>
        <taxon>Nitrosomonas</taxon>
    </lineage>
</organism>